<name>A0A6S7JEN0_PARCT</name>
<dbReference type="AlphaFoldDB" id="A0A6S7JEN0"/>
<evidence type="ECO:0000313" key="2">
    <source>
        <dbReference type="Proteomes" id="UP001152795"/>
    </source>
</evidence>
<dbReference type="OrthoDB" id="10518855at2759"/>
<dbReference type="EMBL" id="CACRXK020015771">
    <property type="protein sequence ID" value="CAB4028851.1"/>
    <property type="molecule type" value="Genomic_DNA"/>
</dbReference>
<organism evidence="1 2">
    <name type="scientific">Paramuricea clavata</name>
    <name type="common">Red gorgonian</name>
    <name type="synonym">Violescent sea-whip</name>
    <dbReference type="NCBI Taxonomy" id="317549"/>
    <lineage>
        <taxon>Eukaryota</taxon>
        <taxon>Metazoa</taxon>
        <taxon>Cnidaria</taxon>
        <taxon>Anthozoa</taxon>
        <taxon>Octocorallia</taxon>
        <taxon>Malacalcyonacea</taxon>
        <taxon>Plexauridae</taxon>
        <taxon>Paramuricea</taxon>
    </lineage>
</organism>
<keyword evidence="2" id="KW-1185">Reference proteome</keyword>
<reference evidence="1" key="1">
    <citation type="submission" date="2020-04" db="EMBL/GenBank/DDBJ databases">
        <authorList>
            <person name="Alioto T."/>
            <person name="Alioto T."/>
            <person name="Gomez Garrido J."/>
        </authorList>
    </citation>
    <scope>NUCLEOTIDE SEQUENCE</scope>
    <source>
        <strain evidence="1">A484AB</strain>
    </source>
</reference>
<evidence type="ECO:0000313" key="1">
    <source>
        <dbReference type="EMBL" id="CAB4028851.1"/>
    </source>
</evidence>
<accession>A0A6S7JEN0</accession>
<sequence length="236" mass="26551">MESRILVKIVWLLAVLGLCYGSSIVPTRLETRLCRAQFVFKFQVVSTARKVGCAGGVLKTIAPLTNTYPTAATTTATLPQSTTNITTAKLSNLHRILNIQPSTGQGVPYQSTVSLPQSRQKRCHQVQHQSILIPGNSVFRGKDKLKKINSVKELKIKDIYYSYIRLDLNFENELPYEDFLFIGRQVGKIENQVFLSNPATVVSWNTTLEQKMKNFDFVKDCKSRNSPSRPALPFEP</sequence>
<protein>
    <submittedName>
        <fullName evidence="1">Uncharacterized protein</fullName>
    </submittedName>
</protein>
<gene>
    <name evidence="1" type="ORF">PACLA_8A060233</name>
</gene>
<proteinExistence type="predicted"/>
<comment type="caution">
    <text evidence="1">The sequence shown here is derived from an EMBL/GenBank/DDBJ whole genome shotgun (WGS) entry which is preliminary data.</text>
</comment>
<dbReference type="Proteomes" id="UP001152795">
    <property type="component" value="Unassembled WGS sequence"/>
</dbReference>